<dbReference type="FunFam" id="1.10.287.810:FF:000002">
    <property type="entry name" value="Mitochondrial import inner membrane translocase subunit tim10"/>
    <property type="match status" value="1"/>
</dbReference>
<dbReference type="Pfam" id="PF02953">
    <property type="entry name" value="zf-Tim10_DDP"/>
    <property type="match status" value="1"/>
</dbReference>
<evidence type="ECO:0000256" key="3">
    <source>
        <dbReference type="ARBA" id="ARBA00022448"/>
    </source>
</evidence>
<reference evidence="17 18" key="1">
    <citation type="submission" date="2024-10" db="EMBL/GenBank/DDBJ databases">
        <authorList>
            <person name="Kim D."/>
        </authorList>
    </citation>
    <scope>NUCLEOTIDE SEQUENCE [LARGE SCALE GENOMIC DNA]</scope>
    <source>
        <strain evidence="17">Taebaek</strain>
    </source>
</reference>
<dbReference type="GO" id="GO:0046872">
    <property type="term" value="F:metal ion binding"/>
    <property type="evidence" value="ECO:0007669"/>
    <property type="project" value="UniProtKB-KW"/>
</dbReference>
<evidence type="ECO:0000256" key="6">
    <source>
        <dbReference type="ARBA" id="ARBA00022833"/>
    </source>
</evidence>
<evidence type="ECO:0000256" key="5">
    <source>
        <dbReference type="ARBA" id="ARBA00022792"/>
    </source>
</evidence>
<comment type="similarity">
    <text evidence="2 15">Belongs to the small Tim family.</text>
</comment>
<evidence type="ECO:0000256" key="2">
    <source>
        <dbReference type="ARBA" id="ARBA00006720"/>
    </source>
</evidence>
<dbReference type="InterPro" id="IPR004217">
    <property type="entry name" value="Tim10-like"/>
</dbReference>
<keyword evidence="18" id="KW-1185">Reference proteome</keyword>
<evidence type="ECO:0000256" key="9">
    <source>
        <dbReference type="ARBA" id="ARBA00023128"/>
    </source>
</evidence>
<keyword evidence="7 15" id="KW-0653">Protein transport</keyword>
<comment type="function">
    <text evidence="15">Mitochondrial intermembrane chaperone that participates in the import and insertion of some multi-pass transmembrane proteins into the mitochondrial inner membrane. Also required for the transfer of beta-barrel precursors from the TOM complex to the sorting and assembly machinery (SAM complex) of the outer membrane. Acts as a chaperone-like protein that protects the hydrophobic precursors from aggregation and guide them through the mitochondrial intermembrane space.</text>
</comment>
<dbReference type="AlphaFoldDB" id="A0ABD2K3L4"/>
<keyword evidence="6" id="KW-0862">Zinc</keyword>
<evidence type="ECO:0000256" key="12">
    <source>
        <dbReference type="ARBA" id="ARBA00023186"/>
    </source>
</evidence>
<dbReference type="PANTHER" id="PTHR11038">
    <property type="entry name" value="MITOCHONDRIAL IMPORT INNER MEMBRANE TRANSLOCASE SUBUNIT TIM10"/>
    <property type="match status" value="1"/>
</dbReference>
<evidence type="ECO:0000256" key="15">
    <source>
        <dbReference type="RuleBase" id="RU367043"/>
    </source>
</evidence>
<dbReference type="GO" id="GO:0015031">
    <property type="term" value="P:protein transport"/>
    <property type="evidence" value="ECO:0007669"/>
    <property type="project" value="UniProtKB-KW"/>
</dbReference>
<proteinExistence type="inferred from homology"/>
<evidence type="ECO:0000256" key="8">
    <source>
        <dbReference type="ARBA" id="ARBA00023010"/>
    </source>
</evidence>
<keyword evidence="8 15" id="KW-0811">Translocation</keyword>
<keyword evidence="4" id="KW-0479">Metal-binding</keyword>
<accession>A0ABD2K3L4</accession>
<comment type="caution">
    <text evidence="17">The sequence shown here is derived from an EMBL/GenBank/DDBJ whole genome shotgun (WGS) entry which is preliminary data.</text>
</comment>
<dbReference type="Proteomes" id="UP001620645">
    <property type="component" value="Unassembled WGS sequence"/>
</dbReference>
<comment type="function">
    <text evidence="13">Mitochondrial intermembrane chaperone that participates in the import and insertion of multi-pass transmembrane proteins into the mitochondrial inner membrane. May also be required for the transfer of beta-barrel precursors from the TOM complex to the sorting and assembly machinery (SAM complex) of the outer membrane. Acts as a chaperone-like protein that protects the hydrophobic precursors from aggregation and guide them through the mitochondrial intermembrane space.</text>
</comment>
<protein>
    <recommendedName>
        <fullName evidence="15">Mitochondrial import inner membrane translocase subunit</fullName>
    </recommendedName>
</protein>
<organism evidence="17 18">
    <name type="scientific">Heterodera schachtii</name>
    <name type="common">Sugarbeet cyst nematode worm</name>
    <name type="synonym">Tylenchus schachtii</name>
    <dbReference type="NCBI Taxonomy" id="97005"/>
    <lineage>
        <taxon>Eukaryota</taxon>
        <taxon>Metazoa</taxon>
        <taxon>Ecdysozoa</taxon>
        <taxon>Nematoda</taxon>
        <taxon>Chromadorea</taxon>
        <taxon>Rhabditida</taxon>
        <taxon>Tylenchina</taxon>
        <taxon>Tylenchomorpha</taxon>
        <taxon>Tylenchoidea</taxon>
        <taxon>Heteroderidae</taxon>
        <taxon>Heteroderinae</taxon>
        <taxon>Heterodera</taxon>
    </lineage>
</organism>
<keyword evidence="11 15" id="KW-1015">Disulfide bond</keyword>
<dbReference type="GO" id="GO:0045039">
    <property type="term" value="P:protein insertion into mitochondrial inner membrane"/>
    <property type="evidence" value="ECO:0007669"/>
    <property type="project" value="UniProtKB-ARBA"/>
</dbReference>
<evidence type="ECO:0000256" key="14">
    <source>
        <dbReference type="ARBA" id="ARBA00063324"/>
    </source>
</evidence>
<comment type="domain">
    <text evidence="15">The twin CX3C motif contains 4 conserved Cys residues that form 2 disulfide bonds in the mitochondrial intermembrane space.</text>
</comment>
<keyword evidence="9 15" id="KW-0496">Mitochondrion</keyword>
<comment type="subcellular location">
    <subcellularLocation>
        <location evidence="1 15">Mitochondrion inner membrane</location>
        <topology evidence="1 15">Peripheral membrane protein</topology>
        <orientation evidence="1 15">Intermembrane side</orientation>
    </subcellularLocation>
</comment>
<evidence type="ECO:0000256" key="7">
    <source>
        <dbReference type="ARBA" id="ARBA00022927"/>
    </source>
</evidence>
<keyword evidence="3 15" id="KW-0813">Transport</keyword>
<dbReference type="Gene3D" id="1.10.287.810">
    <property type="entry name" value="Mitochondrial import inner membrane translocase subunit tim13 like domains"/>
    <property type="match status" value="1"/>
</dbReference>
<sequence>MASSSNAQQAAALQMVADLEIEMMTDMYRRMTKSCQEKCVDTHYREADLTKGESVCLDRCVSKYLEVHDRLGKLLTQMTQQDDRAVQQQQQNLAAAAQKMHINK</sequence>
<keyword evidence="12 15" id="KW-0143">Chaperone</keyword>
<name>A0ABD2K3L4_HETSC</name>
<evidence type="ECO:0000256" key="13">
    <source>
        <dbReference type="ARBA" id="ARBA00025311"/>
    </source>
</evidence>
<keyword evidence="10" id="KW-0472">Membrane</keyword>
<dbReference type="SUPFAM" id="SSF144122">
    <property type="entry name" value="Tim10-like"/>
    <property type="match status" value="1"/>
</dbReference>
<evidence type="ECO:0000256" key="10">
    <source>
        <dbReference type="ARBA" id="ARBA00023136"/>
    </source>
</evidence>
<feature type="domain" description="Tim10-like" evidence="16">
    <location>
        <begin position="14"/>
        <end position="76"/>
    </location>
</feature>
<evidence type="ECO:0000259" key="16">
    <source>
        <dbReference type="Pfam" id="PF02953"/>
    </source>
</evidence>
<dbReference type="InterPro" id="IPR035427">
    <property type="entry name" value="Tim10-like_dom_sf"/>
</dbReference>
<evidence type="ECO:0000313" key="17">
    <source>
        <dbReference type="EMBL" id="KAL3097491.1"/>
    </source>
</evidence>
<dbReference type="GO" id="GO:0005743">
    <property type="term" value="C:mitochondrial inner membrane"/>
    <property type="evidence" value="ECO:0007669"/>
    <property type="project" value="UniProtKB-SubCell"/>
</dbReference>
<comment type="subunit">
    <text evidence="14">Heterohexamer; composed of 3 copies of tim-9/tin-9.1 and 3 copies of tim-10/tin-10, named soluble 70 kDa complex. The complex associates with the tim-22 component of the TIM22 complex. Interacts with multi-pass transmembrane proteins in transit.</text>
</comment>
<dbReference type="EMBL" id="JBICCN010000054">
    <property type="protein sequence ID" value="KAL3097491.1"/>
    <property type="molecule type" value="Genomic_DNA"/>
</dbReference>
<gene>
    <name evidence="17" type="ORF">niasHS_003939</name>
</gene>
<evidence type="ECO:0000256" key="11">
    <source>
        <dbReference type="ARBA" id="ARBA00023157"/>
    </source>
</evidence>
<keyword evidence="5 15" id="KW-0999">Mitochondrion inner membrane</keyword>
<evidence type="ECO:0000313" key="18">
    <source>
        <dbReference type="Proteomes" id="UP001620645"/>
    </source>
</evidence>
<evidence type="ECO:0000256" key="1">
    <source>
        <dbReference type="ARBA" id="ARBA00004137"/>
    </source>
</evidence>
<evidence type="ECO:0000256" key="4">
    <source>
        <dbReference type="ARBA" id="ARBA00022723"/>
    </source>
</evidence>
<dbReference type="PANTHER" id="PTHR11038:SF16">
    <property type="entry name" value="MITOCHONDRIAL IMPORT INNER MEMBRANE TRANSLOCASE SUBUNIT TIM10"/>
    <property type="match status" value="1"/>
</dbReference>